<dbReference type="Proteomes" id="UP000257080">
    <property type="component" value="Unassembled WGS sequence"/>
</dbReference>
<organism evidence="1 2">
    <name type="scientific">Subtercola boreus</name>
    <dbReference type="NCBI Taxonomy" id="120213"/>
    <lineage>
        <taxon>Bacteria</taxon>
        <taxon>Bacillati</taxon>
        <taxon>Actinomycetota</taxon>
        <taxon>Actinomycetes</taxon>
        <taxon>Micrococcales</taxon>
        <taxon>Microbacteriaceae</taxon>
        <taxon>Subtercola</taxon>
    </lineage>
</organism>
<dbReference type="EMBL" id="NBXE01000023">
    <property type="protein sequence ID" value="RFA26695.1"/>
    <property type="molecule type" value="Genomic_DNA"/>
</dbReference>
<dbReference type="RefSeq" id="WP_116418792.1">
    <property type="nucleotide sequence ID" value="NZ_NBXC01000018.1"/>
</dbReference>
<evidence type="ECO:0000313" key="1">
    <source>
        <dbReference type="EMBL" id="RFA26695.1"/>
    </source>
</evidence>
<name>A0A3E0WC51_9MICO</name>
<accession>A0A3E0WC51</accession>
<evidence type="ECO:0000313" key="2">
    <source>
        <dbReference type="Proteomes" id="UP000257080"/>
    </source>
</evidence>
<comment type="caution">
    <text evidence="1">The sequence shown here is derived from an EMBL/GenBank/DDBJ whole genome shotgun (WGS) entry which is preliminary data.</text>
</comment>
<protein>
    <submittedName>
        <fullName evidence="1">Uncharacterized protein</fullName>
    </submittedName>
</protein>
<sequence length="65" mass="6685">MALIVFIIVCAVVLWVAVSLPLAVIIGRISHRADLGSAPRMPGVVGYRSTGSFASSTGSVGSITR</sequence>
<proteinExistence type="predicted"/>
<gene>
    <name evidence="1" type="ORF">B7R25_09870</name>
</gene>
<dbReference type="AlphaFoldDB" id="A0A3E0WC51"/>
<reference evidence="1 2" key="1">
    <citation type="submission" date="2017-04" db="EMBL/GenBank/DDBJ databases">
        <title>Comparative genome analysis of Subtercola boreus.</title>
        <authorList>
            <person name="Cho Y.-J."/>
            <person name="Cho A."/>
            <person name="Kim O.-S."/>
            <person name="Lee J.-I."/>
        </authorList>
    </citation>
    <scope>NUCLEOTIDE SEQUENCE [LARGE SCALE GENOMIC DNA]</scope>
    <source>
        <strain evidence="1 2">P28004</strain>
    </source>
</reference>